<accession>A0A1W1CDA2</accession>
<protein>
    <submittedName>
        <fullName evidence="1">Uncharacterized protein</fullName>
    </submittedName>
</protein>
<evidence type="ECO:0000313" key="1">
    <source>
        <dbReference type="EMBL" id="SFV63808.1"/>
    </source>
</evidence>
<gene>
    <name evidence="1" type="ORF">MNB_SM-6-480</name>
</gene>
<reference evidence="1" key="1">
    <citation type="submission" date="2016-10" db="EMBL/GenBank/DDBJ databases">
        <authorList>
            <person name="de Groot N.N."/>
        </authorList>
    </citation>
    <scope>NUCLEOTIDE SEQUENCE</scope>
</reference>
<proteinExistence type="predicted"/>
<name>A0A1W1CDA2_9ZZZZ</name>
<dbReference type="EMBL" id="FPHK01000073">
    <property type="protein sequence ID" value="SFV63808.1"/>
    <property type="molecule type" value="Genomic_DNA"/>
</dbReference>
<dbReference type="AlphaFoldDB" id="A0A1W1CDA2"/>
<sequence length="164" mass="17946">MNVSTSVNSYQNMNVYQQQRDATILPIVNPIAPPPERPTTEYSPGEVYKASDGNAIADRDGNLYLTPQGKLNISKAKQAEAETAAAEAQAKKDAIRGTFVDYVGYQSKKSQVEIYLSVATDSDVEIGSDIKLTLESLRDIQKQNNTVQAYAQYQENQLGAANPL</sequence>
<organism evidence="1">
    <name type="scientific">hydrothermal vent metagenome</name>
    <dbReference type="NCBI Taxonomy" id="652676"/>
    <lineage>
        <taxon>unclassified sequences</taxon>
        <taxon>metagenomes</taxon>
        <taxon>ecological metagenomes</taxon>
    </lineage>
</organism>